<dbReference type="InterPro" id="IPR051533">
    <property type="entry name" value="WaaL-like"/>
</dbReference>
<dbReference type="PANTHER" id="PTHR37422">
    <property type="entry name" value="TEICHURONIC ACID BIOSYNTHESIS PROTEIN TUAE"/>
    <property type="match status" value="1"/>
</dbReference>
<gene>
    <name evidence="7" type="ORF">SAMN03080594_101454</name>
</gene>
<evidence type="ECO:0000256" key="1">
    <source>
        <dbReference type="ARBA" id="ARBA00004141"/>
    </source>
</evidence>
<dbReference type="RefSeq" id="WP_178346951.1">
    <property type="nucleotide sequence ID" value="NZ_FQUX01000001.1"/>
</dbReference>
<name>A0A1M4U1B0_9FLAO</name>
<dbReference type="EMBL" id="FQUX01000001">
    <property type="protein sequence ID" value="SHE50396.1"/>
    <property type="molecule type" value="Genomic_DNA"/>
</dbReference>
<evidence type="ECO:0000256" key="5">
    <source>
        <dbReference type="SAM" id="Phobius"/>
    </source>
</evidence>
<evidence type="ECO:0000256" key="4">
    <source>
        <dbReference type="ARBA" id="ARBA00023136"/>
    </source>
</evidence>
<keyword evidence="2 5" id="KW-0812">Transmembrane</keyword>
<dbReference type="InterPro" id="IPR007016">
    <property type="entry name" value="O-antigen_ligase-rel_domated"/>
</dbReference>
<dbReference type="Proteomes" id="UP000184406">
    <property type="component" value="Unassembled WGS sequence"/>
</dbReference>
<feature type="domain" description="O-antigen ligase-related" evidence="6">
    <location>
        <begin position="180"/>
        <end position="324"/>
    </location>
</feature>
<dbReference type="Pfam" id="PF04932">
    <property type="entry name" value="Wzy_C"/>
    <property type="match status" value="1"/>
</dbReference>
<evidence type="ECO:0000259" key="6">
    <source>
        <dbReference type="Pfam" id="PF04932"/>
    </source>
</evidence>
<organism evidence="7 8">
    <name type="scientific">Arenibacter palladensis</name>
    <dbReference type="NCBI Taxonomy" id="237373"/>
    <lineage>
        <taxon>Bacteria</taxon>
        <taxon>Pseudomonadati</taxon>
        <taxon>Bacteroidota</taxon>
        <taxon>Flavobacteriia</taxon>
        <taxon>Flavobacteriales</taxon>
        <taxon>Flavobacteriaceae</taxon>
        <taxon>Arenibacter</taxon>
    </lineage>
</organism>
<keyword evidence="4 5" id="KW-0472">Membrane</keyword>
<feature type="transmembrane region" description="Helical" evidence="5">
    <location>
        <begin position="147"/>
        <end position="170"/>
    </location>
</feature>
<feature type="transmembrane region" description="Helical" evidence="5">
    <location>
        <begin position="217"/>
        <end position="235"/>
    </location>
</feature>
<feature type="transmembrane region" description="Helical" evidence="5">
    <location>
        <begin position="81"/>
        <end position="100"/>
    </location>
</feature>
<proteinExistence type="predicted"/>
<evidence type="ECO:0000313" key="8">
    <source>
        <dbReference type="Proteomes" id="UP000184406"/>
    </source>
</evidence>
<keyword evidence="3 5" id="KW-1133">Transmembrane helix</keyword>
<reference evidence="8" key="1">
    <citation type="submission" date="2016-11" db="EMBL/GenBank/DDBJ databases">
        <authorList>
            <person name="Varghese N."/>
            <person name="Submissions S."/>
        </authorList>
    </citation>
    <scope>NUCLEOTIDE SEQUENCE [LARGE SCALE GENOMIC DNA]</scope>
    <source>
        <strain evidence="8">DSM 17539</strain>
    </source>
</reference>
<evidence type="ECO:0000256" key="2">
    <source>
        <dbReference type="ARBA" id="ARBA00022692"/>
    </source>
</evidence>
<dbReference type="GO" id="GO:0016020">
    <property type="term" value="C:membrane"/>
    <property type="evidence" value="ECO:0007669"/>
    <property type="project" value="UniProtKB-SubCell"/>
</dbReference>
<sequence>MSAIFQKYYFPVFIFIIIVTGYWDSPIRKIISLVFPLFIIGVFFIGKKFTSRTTTPVILISLYILICLISALFAYDVFNSLFFFLRILIFFLVIAALYDWMNDYRKYILTIRSIVLSGLILSISIIYSRFFGTVIVENEGAIRAGGIFSNVNSAGFVLFIAIIYAFLMYLEKDKKRYWLYIILFLTALVFTGSRASMLALAVSVLFYNLRFKLTKKIIIICVSSLLFTILGFLLFQDKILSALRLERGLSARQILYNIGLDIAADYPYLGIGLGNLKDVGPHYLVTYPIGEWQKNSILDIGIQSSHNVFIETAAEIGLLGAGVLILIIINIGLRYYRRIKKVDPSDKNFYYLIWGLFMGILVRCLFESNGIINRGWITADIYFWVTYVVFLRSKQFKIKNTQEISNY</sequence>
<feature type="transmembrane region" description="Helical" evidence="5">
    <location>
        <begin position="372"/>
        <end position="391"/>
    </location>
</feature>
<feature type="transmembrane region" description="Helical" evidence="5">
    <location>
        <begin position="57"/>
        <end position="75"/>
    </location>
</feature>
<feature type="transmembrane region" description="Helical" evidence="5">
    <location>
        <begin position="177"/>
        <end position="205"/>
    </location>
</feature>
<feature type="transmembrane region" description="Helical" evidence="5">
    <location>
        <begin position="255"/>
        <end position="274"/>
    </location>
</feature>
<dbReference type="GO" id="GO:0016874">
    <property type="term" value="F:ligase activity"/>
    <property type="evidence" value="ECO:0007669"/>
    <property type="project" value="UniProtKB-KW"/>
</dbReference>
<dbReference type="AlphaFoldDB" id="A0A1M4U1B0"/>
<protein>
    <submittedName>
        <fullName evidence="7">O-antigen ligase</fullName>
    </submittedName>
</protein>
<comment type="subcellular location">
    <subcellularLocation>
        <location evidence="1">Membrane</location>
        <topology evidence="1">Multi-pass membrane protein</topology>
    </subcellularLocation>
</comment>
<feature type="transmembrane region" description="Helical" evidence="5">
    <location>
        <begin position="7"/>
        <end position="23"/>
    </location>
</feature>
<feature type="transmembrane region" description="Helical" evidence="5">
    <location>
        <begin position="316"/>
        <end position="336"/>
    </location>
</feature>
<evidence type="ECO:0000313" key="7">
    <source>
        <dbReference type="EMBL" id="SHE50396.1"/>
    </source>
</evidence>
<feature type="transmembrane region" description="Helical" evidence="5">
    <location>
        <begin position="348"/>
        <end position="366"/>
    </location>
</feature>
<accession>A0A1M4U1B0</accession>
<evidence type="ECO:0000256" key="3">
    <source>
        <dbReference type="ARBA" id="ARBA00022989"/>
    </source>
</evidence>
<keyword evidence="7" id="KW-0436">Ligase</keyword>
<keyword evidence="8" id="KW-1185">Reference proteome</keyword>
<feature type="transmembrane region" description="Helical" evidence="5">
    <location>
        <begin position="107"/>
        <end position="127"/>
    </location>
</feature>
<dbReference type="PANTHER" id="PTHR37422:SF13">
    <property type="entry name" value="LIPOPOLYSACCHARIDE BIOSYNTHESIS PROTEIN PA4999-RELATED"/>
    <property type="match status" value="1"/>
</dbReference>
<feature type="transmembrane region" description="Helical" evidence="5">
    <location>
        <begin position="29"/>
        <end position="45"/>
    </location>
</feature>